<evidence type="ECO:0000313" key="2">
    <source>
        <dbReference type="EMBL" id="KIM67709.1"/>
    </source>
</evidence>
<reference evidence="3" key="2">
    <citation type="submission" date="2015-01" db="EMBL/GenBank/DDBJ databases">
        <title>Evolutionary Origins and Diversification of the Mycorrhizal Mutualists.</title>
        <authorList>
            <consortium name="DOE Joint Genome Institute"/>
            <consortium name="Mycorrhizal Genomics Consortium"/>
            <person name="Kohler A."/>
            <person name="Kuo A."/>
            <person name="Nagy L.G."/>
            <person name="Floudas D."/>
            <person name="Copeland A."/>
            <person name="Barry K.W."/>
            <person name="Cichocki N."/>
            <person name="Veneault-Fourrey C."/>
            <person name="LaButti K."/>
            <person name="Lindquist E.A."/>
            <person name="Lipzen A."/>
            <person name="Lundell T."/>
            <person name="Morin E."/>
            <person name="Murat C."/>
            <person name="Riley R."/>
            <person name="Ohm R."/>
            <person name="Sun H."/>
            <person name="Tunlid A."/>
            <person name="Henrissat B."/>
            <person name="Grigoriev I.V."/>
            <person name="Hibbett D.S."/>
            <person name="Martin F."/>
        </authorList>
    </citation>
    <scope>NUCLEOTIDE SEQUENCE [LARGE SCALE GENOMIC DNA]</scope>
    <source>
        <strain evidence="3">Foug A</strain>
    </source>
</reference>
<dbReference type="Proteomes" id="UP000053989">
    <property type="component" value="Unassembled WGS sequence"/>
</dbReference>
<accession>A0A0C3EHG9</accession>
<sequence length="115" mass="12983">MRLRHVRYRPEDLQVHSAVPSRSRVHLQAGVSGFWNDAFKIMSAIPALGVIVIRIIEVFTVSQSIVLTVCFVVMLGGISLATMNWLSRSKPAISCPHRWCASRYMNEDVVHSLYT</sequence>
<keyword evidence="1" id="KW-0812">Transmembrane</keyword>
<organism evidence="2 3">
    <name type="scientific">Scleroderma citrinum Foug A</name>
    <dbReference type="NCBI Taxonomy" id="1036808"/>
    <lineage>
        <taxon>Eukaryota</taxon>
        <taxon>Fungi</taxon>
        <taxon>Dikarya</taxon>
        <taxon>Basidiomycota</taxon>
        <taxon>Agaricomycotina</taxon>
        <taxon>Agaricomycetes</taxon>
        <taxon>Agaricomycetidae</taxon>
        <taxon>Boletales</taxon>
        <taxon>Sclerodermatineae</taxon>
        <taxon>Sclerodermataceae</taxon>
        <taxon>Scleroderma</taxon>
    </lineage>
</organism>
<keyword evidence="3" id="KW-1185">Reference proteome</keyword>
<dbReference type="EMBL" id="KN822011">
    <property type="protein sequence ID" value="KIM67709.1"/>
    <property type="molecule type" value="Genomic_DNA"/>
</dbReference>
<evidence type="ECO:0000256" key="1">
    <source>
        <dbReference type="SAM" id="Phobius"/>
    </source>
</evidence>
<reference evidence="2 3" key="1">
    <citation type="submission" date="2014-04" db="EMBL/GenBank/DDBJ databases">
        <authorList>
            <consortium name="DOE Joint Genome Institute"/>
            <person name="Kuo A."/>
            <person name="Kohler A."/>
            <person name="Nagy L.G."/>
            <person name="Floudas D."/>
            <person name="Copeland A."/>
            <person name="Barry K.W."/>
            <person name="Cichocki N."/>
            <person name="Veneault-Fourrey C."/>
            <person name="LaButti K."/>
            <person name="Lindquist E.A."/>
            <person name="Lipzen A."/>
            <person name="Lundell T."/>
            <person name="Morin E."/>
            <person name="Murat C."/>
            <person name="Sun H."/>
            <person name="Tunlid A."/>
            <person name="Henrissat B."/>
            <person name="Grigoriev I.V."/>
            <person name="Hibbett D.S."/>
            <person name="Martin F."/>
            <person name="Nordberg H.P."/>
            <person name="Cantor M.N."/>
            <person name="Hua S.X."/>
        </authorList>
    </citation>
    <scope>NUCLEOTIDE SEQUENCE [LARGE SCALE GENOMIC DNA]</scope>
    <source>
        <strain evidence="2 3">Foug A</strain>
    </source>
</reference>
<dbReference type="HOGENOM" id="CLU_2110437_0_0_1"/>
<gene>
    <name evidence="2" type="ORF">SCLCIDRAFT_1209817</name>
</gene>
<protein>
    <submittedName>
        <fullName evidence="2">Uncharacterized protein</fullName>
    </submittedName>
</protein>
<evidence type="ECO:0000313" key="3">
    <source>
        <dbReference type="Proteomes" id="UP000053989"/>
    </source>
</evidence>
<dbReference type="OrthoDB" id="2643663at2759"/>
<keyword evidence="1" id="KW-1133">Transmembrane helix</keyword>
<keyword evidence="1" id="KW-0472">Membrane</keyword>
<name>A0A0C3EHG9_9AGAM</name>
<dbReference type="AlphaFoldDB" id="A0A0C3EHG9"/>
<feature type="transmembrane region" description="Helical" evidence="1">
    <location>
        <begin position="41"/>
        <end position="59"/>
    </location>
</feature>
<feature type="transmembrane region" description="Helical" evidence="1">
    <location>
        <begin position="65"/>
        <end position="86"/>
    </location>
</feature>
<proteinExistence type="predicted"/>
<dbReference type="InParanoid" id="A0A0C3EHG9"/>